<dbReference type="Pfam" id="PF26273">
    <property type="entry name" value="Gly_zipper"/>
    <property type="match status" value="1"/>
</dbReference>
<keyword evidence="1" id="KW-0472">Membrane</keyword>
<dbReference type="InterPro" id="IPR058598">
    <property type="entry name" value="Gly_zipper-like_dom"/>
</dbReference>
<keyword evidence="1" id="KW-1133">Transmembrane helix</keyword>
<feature type="transmembrane region" description="Helical" evidence="1">
    <location>
        <begin position="12"/>
        <end position="27"/>
    </location>
</feature>
<keyword evidence="1" id="KW-0812">Transmembrane</keyword>
<protein>
    <recommendedName>
        <fullName evidence="2">Glycine zipper-like domain-containing protein</fullName>
    </recommendedName>
</protein>
<dbReference type="EMBL" id="JBHSDK010000001">
    <property type="protein sequence ID" value="MFC4333777.1"/>
    <property type="molecule type" value="Genomic_DNA"/>
</dbReference>
<reference evidence="4" key="1">
    <citation type="journal article" date="2019" name="Int. J. Syst. Evol. Microbiol.">
        <title>The Global Catalogue of Microorganisms (GCM) 10K type strain sequencing project: providing services to taxonomists for standard genome sequencing and annotation.</title>
        <authorList>
            <consortium name="The Broad Institute Genomics Platform"/>
            <consortium name="The Broad Institute Genome Sequencing Center for Infectious Disease"/>
            <person name="Wu L."/>
            <person name="Ma J."/>
        </authorList>
    </citation>
    <scope>NUCLEOTIDE SEQUENCE [LARGE SCALE GENOMIC DNA]</scope>
    <source>
        <strain evidence="4">IBRC-M 10908</strain>
    </source>
</reference>
<organism evidence="3 4">
    <name type="scientific">Salininema proteolyticum</name>
    <dbReference type="NCBI Taxonomy" id="1607685"/>
    <lineage>
        <taxon>Bacteria</taxon>
        <taxon>Bacillati</taxon>
        <taxon>Actinomycetota</taxon>
        <taxon>Actinomycetes</taxon>
        <taxon>Glycomycetales</taxon>
        <taxon>Glycomycetaceae</taxon>
        <taxon>Salininema</taxon>
    </lineage>
</organism>
<sequence>MTDQKRSPKYPLYMVIGMSVGTAIGVVNDDIGVWMPIGMAVGLSIGVAMDGRAEKDAEKAERDEGPPSA</sequence>
<evidence type="ECO:0000313" key="3">
    <source>
        <dbReference type="EMBL" id="MFC4333777.1"/>
    </source>
</evidence>
<dbReference type="Proteomes" id="UP001595823">
    <property type="component" value="Unassembled WGS sequence"/>
</dbReference>
<comment type="caution">
    <text evidence="3">The sequence shown here is derived from an EMBL/GenBank/DDBJ whole genome shotgun (WGS) entry which is preliminary data.</text>
</comment>
<dbReference type="RefSeq" id="WP_380617508.1">
    <property type="nucleotide sequence ID" value="NZ_JBHSDK010000001.1"/>
</dbReference>
<gene>
    <name evidence="3" type="ORF">ACFPET_01030</name>
</gene>
<proteinExistence type="predicted"/>
<name>A0ABV8TSW9_9ACTN</name>
<evidence type="ECO:0000259" key="2">
    <source>
        <dbReference type="Pfam" id="PF26273"/>
    </source>
</evidence>
<evidence type="ECO:0000313" key="4">
    <source>
        <dbReference type="Proteomes" id="UP001595823"/>
    </source>
</evidence>
<keyword evidence="4" id="KW-1185">Reference proteome</keyword>
<accession>A0ABV8TSW9</accession>
<evidence type="ECO:0000256" key="1">
    <source>
        <dbReference type="SAM" id="Phobius"/>
    </source>
</evidence>
<feature type="domain" description="Glycine zipper-like" evidence="2">
    <location>
        <begin position="5"/>
        <end position="49"/>
    </location>
</feature>